<dbReference type="EMBL" id="LS483250">
    <property type="protein sequence ID" value="SQD80770.1"/>
    <property type="molecule type" value="Genomic_DNA"/>
</dbReference>
<keyword evidence="13" id="KW-1185">Reference proteome</keyword>
<evidence type="ECO:0000256" key="6">
    <source>
        <dbReference type="ARBA" id="ARBA00022692"/>
    </source>
</evidence>
<keyword evidence="6 11" id="KW-0812">Transmembrane</keyword>
<evidence type="ECO:0000256" key="10">
    <source>
        <dbReference type="ARBA" id="ARBA00023192"/>
    </source>
</evidence>
<keyword evidence="5 11" id="KW-0028">Amino-acid biosynthesis</keyword>
<name>A0A330LV90_9GAMM</name>
<comment type="function">
    <text evidence="11">High affinity, high specificity proton-dependent sulfate transporter, which mediates sulfate uptake. Provides the sulfur source for the cysteine synthesis pathway.</text>
</comment>
<evidence type="ECO:0000256" key="2">
    <source>
        <dbReference type="ARBA" id="ARBA00022448"/>
    </source>
</evidence>
<dbReference type="AlphaFoldDB" id="A0A330LV90"/>
<evidence type="ECO:0000256" key="5">
    <source>
        <dbReference type="ARBA" id="ARBA00022605"/>
    </source>
</evidence>
<feature type="transmembrane region" description="Helical" evidence="11">
    <location>
        <begin position="69"/>
        <end position="97"/>
    </location>
</feature>
<dbReference type="HAMAP" id="MF_00468">
    <property type="entry name" value="CysZ"/>
    <property type="match status" value="1"/>
</dbReference>
<dbReference type="PANTHER" id="PTHR37468">
    <property type="entry name" value="SULFATE TRANSPORTER CYSZ"/>
    <property type="match status" value="1"/>
</dbReference>
<evidence type="ECO:0000256" key="9">
    <source>
        <dbReference type="ARBA" id="ARBA00023136"/>
    </source>
</evidence>
<reference evidence="13" key="1">
    <citation type="submission" date="2018-05" db="EMBL/GenBank/DDBJ databases">
        <authorList>
            <person name="Cea G.-C."/>
            <person name="William W."/>
        </authorList>
    </citation>
    <scope>NUCLEOTIDE SEQUENCE [LARGE SCALE GENOMIC DNA]</scope>
    <source>
        <strain evidence="13">DB21MT 5</strain>
    </source>
</reference>
<feature type="transmembrane region" description="Helical" evidence="11">
    <location>
        <begin position="206"/>
        <end position="239"/>
    </location>
</feature>
<evidence type="ECO:0000256" key="7">
    <source>
        <dbReference type="ARBA" id="ARBA00022989"/>
    </source>
</evidence>
<dbReference type="NCBIfam" id="NF003433">
    <property type="entry name" value="PRK04949.1"/>
    <property type="match status" value="1"/>
</dbReference>
<organism evidence="12 13">
    <name type="scientific">Moritella yayanosii</name>
    <dbReference type="NCBI Taxonomy" id="69539"/>
    <lineage>
        <taxon>Bacteria</taxon>
        <taxon>Pseudomonadati</taxon>
        <taxon>Pseudomonadota</taxon>
        <taxon>Gammaproteobacteria</taxon>
        <taxon>Alteromonadales</taxon>
        <taxon>Moritellaceae</taxon>
        <taxon>Moritella</taxon>
    </lineage>
</organism>
<evidence type="ECO:0000256" key="11">
    <source>
        <dbReference type="HAMAP-Rule" id="MF_00468"/>
    </source>
</evidence>
<dbReference type="OrthoDB" id="5292355at2"/>
<comment type="subcellular location">
    <subcellularLocation>
        <location evidence="11">Cell inner membrane</location>
        <topology evidence="11">Multi-pass membrane protein</topology>
    </subcellularLocation>
    <subcellularLocation>
        <location evidence="1">Membrane</location>
        <topology evidence="1">Multi-pass membrane protein</topology>
    </subcellularLocation>
</comment>
<dbReference type="PANTHER" id="PTHR37468:SF1">
    <property type="entry name" value="SULFATE TRANSPORTER CYSZ"/>
    <property type="match status" value="1"/>
</dbReference>
<dbReference type="GO" id="GO:0005886">
    <property type="term" value="C:plasma membrane"/>
    <property type="evidence" value="ECO:0007669"/>
    <property type="project" value="UniProtKB-SubCell"/>
</dbReference>
<accession>A0A330LV90</accession>
<evidence type="ECO:0000313" key="13">
    <source>
        <dbReference type="Proteomes" id="UP000250163"/>
    </source>
</evidence>
<evidence type="ECO:0000256" key="3">
    <source>
        <dbReference type="ARBA" id="ARBA00022475"/>
    </source>
</evidence>
<dbReference type="Pfam" id="PF07264">
    <property type="entry name" value="EI24"/>
    <property type="match status" value="1"/>
</dbReference>
<dbReference type="GO" id="GO:0019344">
    <property type="term" value="P:cysteine biosynthetic process"/>
    <property type="evidence" value="ECO:0007669"/>
    <property type="project" value="UniProtKB-UniRule"/>
</dbReference>
<protein>
    <recommendedName>
        <fullName evidence="11">Sulfate transporter CysZ</fullName>
    </recommendedName>
</protein>
<evidence type="ECO:0000313" key="12">
    <source>
        <dbReference type="EMBL" id="SQD80770.1"/>
    </source>
</evidence>
<keyword evidence="3 11" id="KW-1003">Cell membrane</keyword>
<evidence type="ECO:0000256" key="1">
    <source>
        <dbReference type="ARBA" id="ARBA00004141"/>
    </source>
</evidence>
<evidence type="ECO:0000256" key="8">
    <source>
        <dbReference type="ARBA" id="ARBA00023032"/>
    </source>
</evidence>
<dbReference type="InterPro" id="IPR050480">
    <property type="entry name" value="CysZ-like"/>
</dbReference>
<dbReference type="GO" id="GO:0009675">
    <property type="term" value="F:high-affinity sulfate:proton symporter activity"/>
    <property type="evidence" value="ECO:0007669"/>
    <property type="project" value="TreeGrafter"/>
</dbReference>
<keyword evidence="7 11" id="KW-1133">Transmembrane helix</keyword>
<dbReference type="GO" id="GO:0000103">
    <property type="term" value="P:sulfate assimilation"/>
    <property type="evidence" value="ECO:0007669"/>
    <property type="project" value="InterPro"/>
</dbReference>
<dbReference type="Proteomes" id="UP000250163">
    <property type="component" value="Chromosome MORIYA"/>
</dbReference>
<comment type="similarity">
    <text evidence="11">Belongs to the CysZ family.</text>
</comment>
<sequence length="248" mass="28293">MLSVKPSLSGVQYFLQGFDLIRQPKLRPFVLIPLLVNFILFSVSFYFLFQQIDMWLVQLEASLDWFSWLVYIIKPLAFILILLVFGFFFGAIANIIAAPFNGLLAEQTELLLSNKPLPESSIKDILLDIPRVLTRELKKIKYYIPRAVGLLLLFFIPVVGQTVAPVLWFIFTAWMLAIQYADYTFDNNKIGFDEMRSELSSNRMQSLSFGSMVALCQSIPVVNFMIMPVAVCGATAMWVDNSDKSNFK</sequence>
<keyword evidence="9 11" id="KW-0472">Membrane</keyword>
<dbReference type="InterPro" id="IPR022985">
    <property type="entry name" value="Sulfate_CysZ"/>
</dbReference>
<dbReference type="RefSeq" id="WP_112718296.1">
    <property type="nucleotide sequence ID" value="NZ_LS483250.1"/>
</dbReference>
<proteinExistence type="inferred from homology"/>
<feature type="transmembrane region" description="Helical" evidence="11">
    <location>
        <begin position="143"/>
        <end position="160"/>
    </location>
</feature>
<keyword evidence="10 11" id="KW-0198">Cysteine biosynthesis</keyword>
<evidence type="ECO:0000256" key="4">
    <source>
        <dbReference type="ARBA" id="ARBA00022519"/>
    </source>
</evidence>
<keyword evidence="2 11" id="KW-0813">Transport</keyword>
<dbReference type="InterPro" id="IPR059112">
    <property type="entry name" value="CysZ/EI24"/>
</dbReference>
<keyword evidence="8 11" id="KW-0764">Sulfate transport</keyword>
<gene>
    <name evidence="11 12" type="primary">cysZ</name>
    <name evidence="12" type="ORF">MORIYA_4318</name>
</gene>
<feature type="transmembrane region" description="Helical" evidence="11">
    <location>
        <begin position="29"/>
        <end position="49"/>
    </location>
</feature>
<keyword evidence="4 11" id="KW-0997">Cell inner membrane</keyword>
<dbReference type="KEGG" id="mya:MORIYA_4318"/>